<gene>
    <name evidence="5" type="ORF">GQ602_003083</name>
</gene>
<keyword evidence="5" id="KW-0647">Proteasome</keyword>
<dbReference type="Pfam" id="PF08577">
    <property type="entry name" value="PI31_Prot_C"/>
    <property type="match status" value="1"/>
</dbReference>
<feature type="domain" description="PI31 proteasome regulator N-terminal" evidence="4">
    <location>
        <begin position="5"/>
        <end position="112"/>
    </location>
</feature>
<feature type="compositionally biased region" description="Gly residues" evidence="2">
    <location>
        <begin position="262"/>
        <end position="278"/>
    </location>
</feature>
<evidence type="ECO:0000256" key="2">
    <source>
        <dbReference type="SAM" id="MobiDB-lite"/>
    </source>
</evidence>
<dbReference type="AlphaFoldDB" id="A0A8H4Q7Y7"/>
<accession>A0A8H4Q7Y7</accession>
<evidence type="ECO:0000313" key="6">
    <source>
        <dbReference type="Proteomes" id="UP000562929"/>
    </source>
</evidence>
<feature type="compositionally biased region" description="Low complexity" evidence="2">
    <location>
        <begin position="144"/>
        <end position="173"/>
    </location>
</feature>
<evidence type="ECO:0000259" key="4">
    <source>
        <dbReference type="Pfam" id="PF11566"/>
    </source>
</evidence>
<dbReference type="GO" id="GO:0000502">
    <property type="term" value="C:proteasome complex"/>
    <property type="evidence" value="ECO:0007669"/>
    <property type="project" value="UniProtKB-KW"/>
</dbReference>
<comment type="similarity">
    <text evidence="1">Belongs to the proteasome inhibitor PI31 family.</text>
</comment>
<protein>
    <submittedName>
        <fullName evidence="5">PI31 proteasome regulator</fullName>
    </submittedName>
</protein>
<evidence type="ECO:0000313" key="5">
    <source>
        <dbReference type="EMBL" id="KAF4589194.1"/>
    </source>
</evidence>
<proteinExistence type="inferred from homology"/>
<dbReference type="EMBL" id="JAACLJ010000003">
    <property type="protein sequence ID" value="KAF4589194.1"/>
    <property type="molecule type" value="Genomic_DNA"/>
</dbReference>
<dbReference type="InterPro" id="IPR013886">
    <property type="entry name" value="PI31_Prot_C"/>
</dbReference>
<organism evidence="5 6">
    <name type="scientific">Ophiocordyceps camponoti-floridani</name>
    <dbReference type="NCBI Taxonomy" id="2030778"/>
    <lineage>
        <taxon>Eukaryota</taxon>
        <taxon>Fungi</taxon>
        <taxon>Dikarya</taxon>
        <taxon>Ascomycota</taxon>
        <taxon>Pezizomycotina</taxon>
        <taxon>Sordariomycetes</taxon>
        <taxon>Hypocreomycetidae</taxon>
        <taxon>Hypocreales</taxon>
        <taxon>Ophiocordycipitaceae</taxon>
        <taxon>Ophiocordyceps</taxon>
    </lineage>
</organism>
<dbReference type="OrthoDB" id="68090at2759"/>
<sequence>MPPSGPQAWPSGGALTFFYADAKLTVRVDGLGPLLHVRIFAEGARRVVTLERRVADLVRGEGLPVRVPEEEHDKSAYLIAKLRAVFVSEKAMTDFANDLTRTMTDEIFPNRQTPSTLLQETQPQPDPYEIPTTKQKQQQRQRQQRQTPSPQRITPRQTTSRPQASTTSSTSPAPVLQGYPTPSSLSHRPRRPQPPGLGPRDPLRPFMDPRPDHHSGMIPSFDDFLRPHIDPEEVDTQPPPGARWDPLGPGGAPRFPPPGSGRFPGPGGNFFGGGGGII</sequence>
<dbReference type="Pfam" id="PF11566">
    <property type="entry name" value="PI31_Prot_N"/>
    <property type="match status" value="1"/>
</dbReference>
<evidence type="ECO:0000259" key="3">
    <source>
        <dbReference type="Pfam" id="PF08577"/>
    </source>
</evidence>
<evidence type="ECO:0000256" key="1">
    <source>
        <dbReference type="ARBA" id="ARBA00006405"/>
    </source>
</evidence>
<reference evidence="5 6" key="1">
    <citation type="journal article" date="2020" name="G3 (Bethesda)">
        <title>Genetic Underpinnings of Host Manipulation by Ophiocordyceps as Revealed by Comparative Transcriptomics.</title>
        <authorList>
            <person name="Will I."/>
            <person name="Das B."/>
            <person name="Trinh T."/>
            <person name="Brachmann A."/>
            <person name="Ohm R.A."/>
            <person name="de Bekker C."/>
        </authorList>
    </citation>
    <scope>NUCLEOTIDE SEQUENCE [LARGE SCALE GENOMIC DNA]</scope>
    <source>
        <strain evidence="5 6">EC05</strain>
    </source>
</reference>
<feature type="region of interest" description="Disordered" evidence="2">
    <location>
        <begin position="227"/>
        <end position="278"/>
    </location>
</feature>
<name>A0A8H4Q7Y7_9HYPO</name>
<comment type="caution">
    <text evidence="5">The sequence shown here is derived from an EMBL/GenBank/DDBJ whole genome shotgun (WGS) entry which is preliminary data.</text>
</comment>
<keyword evidence="6" id="KW-1185">Reference proteome</keyword>
<feature type="domain" description="PI31 proteasome regulator C-terminal" evidence="3">
    <location>
        <begin position="194"/>
        <end position="249"/>
    </location>
</feature>
<dbReference type="InterPro" id="IPR021625">
    <property type="entry name" value="PI31_Prot_N"/>
</dbReference>
<dbReference type="Proteomes" id="UP000562929">
    <property type="component" value="Unassembled WGS sequence"/>
</dbReference>
<feature type="compositionally biased region" description="Basic and acidic residues" evidence="2">
    <location>
        <begin position="201"/>
        <end position="214"/>
    </location>
</feature>
<feature type="compositionally biased region" description="Polar residues" evidence="2">
    <location>
        <begin position="110"/>
        <end position="123"/>
    </location>
</feature>
<feature type="region of interest" description="Disordered" evidence="2">
    <location>
        <begin position="105"/>
        <end position="214"/>
    </location>
</feature>